<keyword evidence="3" id="KW-1185">Reference proteome</keyword>
<dbReference type="EMBL" id="GL349439">
    <property type="protein sequence ID" value="KNC55458.1"/>
    <property type="molecule type" value="Genomic_DNA"/>
</dbReference>
<dbReference type="RefSeq" id="XP_013761240.1">
    <property type="nucleotide sequence ID" value="XM_013905786.1"/>
</dbReference>
<feature type="region of interest" description="Disordered" evidence="1">
    <location>
        <begin position="147"/>
        <end position="183"/>
    </location>
</feature>
<gene>
    <name evidence="2" type="ORF">AMSG_01719</name>
</gene>
<proteinExistence type="predicted"/>
<reference evidence="2 3" key="1">
    <citation type="submission" date="2010-05" db="EMBL/GenBank/DDBJ databases">
        <title>The Genome Sequence of Thecamonas trahens ATCC 50062.</title>
        <authorList>
            <consortium name="The Broad Institute Genome Sequencing Platform"/>
            <person name="Russ C."/>
            <person name="Cuomo C."/>
            <person name="Shea T."/>
            <person name="Young S.K."/>
            <person name="Zeng Q."/>
            <person name="Koehrsen M."/>
            <person name="Haas B."/>
            <person name="Borodovsky M."/>
            <person name="Guigo R."/>
            <person name="Alvarado L."/>
            <person name="Berlin A."/>
            <person name="Bochicchio J."/>
            <person name="Borenstein D."/>
            <person name="Chapman S."/>
            <person name="Chen Z."/>
            <person name="Freedman E."/>
            <person name="Gellesch M."/>
            <person name="Goldberg J."/>
            <person name="Griggs A."/>
            <person name="Gujja S."/>
            <person name="Heilman E."/>
            <person name="Heiman D."/>
            <person name="Hepburn T."/>
            <person name="Howarth C."/>
            <person name="Jen D."/>
            <person name="Larson L."/>
            <person name="Mehta T."/>
            <person name="Park D."/>
            <person name="Pearson M."/>
            <person name="Roberts A."/>
            <person name="Saif S."/>
            <person name="Shenoy N."/>
            <person name="Sisk P."/>
            <person name="Stolte C."/>
            <person name="Sykes S."/>
            <person name="Thomson T."/>
            <person name="Walk T."/>
            <person name="White J."/>
            <person name="Yandava C."/>
            <person name="Burger G."/>
            <person name="Gray M.W."/>
            <person name="Holland P.W.H."/>
            <person name="King N."/>
            <person name="Lang F.B.F."/>
            <person name="Roger A.J."/>
            <person name="Ruiz-Trillo I."/>
            <person name="Lander E."/>
            <person name="Nusbaum C."/>
        </authorList>
    </citation>
    <scope>NUCLEOTIDE SEQUENCE [LARGE SCALE GENOMIC DNA]</scope>
    <source>
        <strain evidence="2 3">ATCC 50062</strain>
    </source>
</reference>
<accession>A0A0L0DV87</accession>
<evidence type="ECO:0000313" key="2">
    <source>
        <dbReference type="EMBL" id="KNC55458.1"/>
    </source>
</evidence>
<name>A0A0L0DV87_THETB</name>
<feature type="compositionally biased region" description="Basic residues" evidence="1">
    <location>
        <begin position="153"/>
        <end position="163"/>
    </location>
</feature>
<evidence type="ECO:0000313" key="3">
    <source>
        <dbReference type="Proteomes" id="UP000054408"/>
    </source>
</evidence>
<organism evidence="2 3">
    <name type="scientific">Thecamonas trahens ATCC 50062</name>
    <dbReference type="NCBI Taxonomy" id="461836"/>
    <lineage>
        <taxon>Eukaryota</taxon>
        <taxon>Apusozoa</taxon>
        <taxon>Apusomonadida</taxon>
        <taxon>Apusomonadidae</taxon>
        <taxon>Thecamonas</taxon>
    </lineage>
</organism>
<dbReference type="Proteomes" id="UP000054408">
    <property type="component" value="Unassembled WGS sequence"/>
</dbReference>
<dbReference type="AlphaFoldDB" id="A0A0L0DV87"/>
<protein>
    <submittedName>
        <fullName evidence="2">Uncharacterized protein</fullName>
    </submittedName>
</protein>
<sequence length="183" mass="18965">MSTPSAAALTSSQLDALLESANFLAAGGETSLSAPELVEYYGLQQEPDLVWGVDWSKQDLDPVLVAATEASATGPADPTESATTPLRCTVASASLRADSIKLANLLPLSLRLVAPVPETNRDPSAAASPQVPAPVATALASKALAPADDLRRRINAARMRKRMQPTAPPQAPPSKKSKSLAST</sequence>
<evidence type="ECO:0000256" key="1">
    <source>
        <dbReference type="SAM" id="MobiDB-lite"/>
    </source>
</evidence>
<dbReference type="GeneID" id="25561458"/>